<gene>
    <name evidence="2" type="ORF">CGI_10005606</name>
</gene>
<feature type="domain" description="Apple" evidence="1">
    <location>
        <begin position="296"/>
        <end position="373"/>
    </location>
</feature>
<name>K1QGI9_MAGGI</name>
<protein>
    <recommendedName>
        <fullName evidence="1">Apple domain-containing protein</fullName>
    </recommendedName>
</protein>
<accession>K1QGI9</accession>
<dbReference type="InParanoid" id="K1QGI9"/>
<reference evidence="2" key="1">
    <citation type="journal article" date="2012" name="Nature">
        <title>The oyster genome reveals stress adaptation and complexity of shell formation.</title>
        <authorList>
            <person name="Zhang G."/>
            <person name="Fang X."/>
            <person name="Guo X."/>
            <person name="Li L."/>
            <person name="Luo R."/>
            <person name="Xu F."/>
            <person name="Yang P."/>
            <person name="Zhang L."/>
            <person name="Wang X."/>
            <person name="Qi H."/>
            <person name="Xiong Z."/>
            <person name="Que H."/>
            <person name="Xie Y."/>
            <person name="Holland P.W."/>
            <person name="Paps J."/>
            <person name="Zhu Y."/>
            <person name="Wu F."/>
            <person name="Chen Y."/>
            <person name="Wang J."/>
            <person name="Peng C."/>
            <person name="Meng J."/>
            <person name="Yang L."/>
            <person name="Liu J."/>
            <person name="Wen B."/>
            <person name="Zhang N."/>
            <person name="Huang Z."/>
            <person name="Zhu Q."/>
            <person name="Feng Y."/>
            <person name="Mount A."/>
            <person name="Hedgecock D."/>
            <person name="Xu Z."/>
            <person name="Liu Y."/>
            <person name="Domazet-Loso T."/>
            <person name="Du Y."/>
            <person name="Sun X."/>
            <person name="Zhang S."/>
            <person name="Liu B."/>
            <person name="Cheng P."/>
            <person name="Jiang X."/>
            <person name="Li J."/>
            <person name="Fan D."/>
            <person name="Wang W."/>
            <person name="Fu W."/>
            <person name="Wang T."/>
            <person name="Wang B."/>
            <person name="Zhang J."/>
            <person name="Peng Z."/>
            <person name="Li Y."/>
            <person name="Li N."/>
            <person name="Wang J."/>
            <person name="Chen M."/>
            <person name="He Y."/>
            <person name="Tan F."/>
            <person name="Song X."/>
            <person name="Zheng Q."/>
            <person name="Huang R."/>
            <person name="Yang H."/>
            <person name="Du X."/>
            <person name="Chen L."/>
            <person name="Yang M."/>
            <person name="Gaffney P.M."/>
            <person name="Wang S."/>
            <person name="Luo L."/>
            <person name="She Z."/>
            <person name="Ming Y."/>
            <person name="Huang W."/>
            <person name="Zhang S."/>
            <person name="Huang B."/>
            <person name="Zhang Y."/>
            <person name="Qu T."/>
            <person name="Ni P."/>
            <person name="Miao G."/>
            <person name="Wang J."/>
            <person name="Wang Q."/>
            <person name="Steinberg C.E."/>
            <person name="Wang H."/>
            <person name="Li N."/>
            <person name="Qian L."/>
            <person name="Zhang G."/>
            <person name="Li Y."/>
            <person name="Yang H."/>
            <person name="Liu X."/>
            <person name="Wang J."/>
            <person name="Yin Y."/>
            <person name="Wang J."/>
        </authorList>
    </citation>
    <scope>NUCLEOTIDE SEQUENCE [LARGE SCALE GENOMIC DNA]</scope>
    <source>
        <strain evidence="2">05x7-T-G4-1.051#20</strain>
    </source>
</reference>
<feature type="domain" description="Apple" evidence="1">
    <location>
        <begin position="103"/>
        <end position="176"/>
    </location>
</feature>
<dbReference type="InterPro" id="IPR003609">
    <property type="entry name" value="Pan_app"/>
</dbReference>
<evidence type="ECO:0000259" key="1">
    <source>
        <dbReference type="PROSITE" id="PS50948"/>
    </source>
</evidence>
<dbReference type="EMBL" id="JH817891">
    <property type="protein sequence ID" value="EKC20696.1"/>
    <property type="molecule type" value="Genomic_DNA"/>
</dbReference>
<dbReference type="HOGENOM" id="CLU_655960_0_0_1"/>
<evidence type="ECO:0000313" key="2">
    <source>
        <dbReference type="EMBL" id="EKC20696.1"/>
    </source>
</evidence>
<sequence>MKTRLNLLVFMYWLISVLHRRAQCCTILFKFHGTDLKADTSYWSGMGYTKEACEANCASDVGCYGYMYNSNDLRCTKSAKTDYEDNEYCTTCTFSSKQCGTDCPSTYKDFGAYKNSEESYAYFDISISECKAQCSSDVRCLGFGYNSAISRCYLSEYNSPDSEEECPTCTFSRKECVASFDVTTTANPELHIVKSDTTSSDTVMITYGITESTGFSIQETGCTILFKFHGTDLKADTSYWSGTGYTKEACEANCASDVGCYGYMYNSNDLRCTKSAKTDYEDNEYCTTCTFSSKQCRTDCPSTYKDFGAYKTSEESYAYFDISISECKAQCSSDVRCLGFGYNSAISRCYLSEYNSPDSEEECPTCTFSRKECVASFDVTTTANPELHIVTSDTTTSDTVGITYGITESTGFSIQETGT</sequence>
<organism evidence="2">
    <name type="scientific">Magallana gigas</name>
    <name type="common">Pacific oyster</name>
    <name type="synonym">Crassostrea gigas</name>
    <dbReference type="NCBI Taxonomy" id="29159"/>
    <lineage>
        <taxon>Eukaryota</taxon>
        <taxon>Metazoa</taxon>
        <taxon>Spiralia</taxon>
        <taxon>Lophotrochozoa</taxon>
        <taxon>Mollusca</taxon>
        <taxon>Bivalvia</taxon>
        <taxon>Autobranchia</taxon>
        <taxon>Pteriomorphia</taxon>
        <taxon>Ostreida</taxon>
        <taxon>Ostreoidea</taxon>
        <taxon>Ostreidae</taxon>
        <taxon>Magallana</taxon>
    </lineage>
</organism>
<dbReference type="PROSITE" id="PS50948">
    <property type="entry name" value="PAN"/>
    <property type="match status" value="2"/>
</dbReference>
<dbReference type="SUPFAM" id="SSF57414">
    <property type="entry name" value="Hairpin loop containing domain-like"/>
    <property type="match status" value="1"/>
</dbReference>
<dbReference type="SMART" id="SM00473">
    <property type="entry name" value="PAN_AP"/>
    <property type="match status" value="2"/>
</dbReference>
<dbReference type="AlphaFoldDB" id="K1QGI9"/>
<proteinExistence type="predicted"/>